<gene>
    <name evidence="1" type="ORF">CLIT_23c01050</name>
</gene>
<keyword evidence="2" id="KW-1185">Reference proteome</keyword>
<dbReference type="EMBL" id="JJMM01000026">
    <property type="protein sequence ID" value="KDR93833.1"/>
    <property type="molecule type" value="Genomic_DNA"/>
</dbReference>
<evidence type="ECO:0000313" key="2">
    <source>
        <dbReference type="Proteomes" id="UP000027946"/>
    </source>
</evidence>
<name>A0A069RAJ1_PEPLI</name>
<dbReference type="STRING" id="1121324.CLIT_23c01050"/>
<organism evidence="1 2">
    <name type="scientific">Peptoclostridium litorale DSM 5388</name>
    <dbReference type="NCBI Taxonomy" id="1121324"/>
    <lineage>
        <taxon>Bacteria</taxon>
        <taxon>Bacillati</taxon>
        <taxon>Bacillota</taxon>
        <taxon>Clostridia</taxon>
        <taxon>Peptostreptococcales</taxon>
        <taxon>Peptoclostridiaceae</taxon>
        <taxon>Peptoclostridium</taxon>
    </lineage>
</organism>
<protein>
    <submittedName>
        <fullName evidence="1">Uncharacterized protein</fullName>
    </submittedName>
</protein>
<accession>A0A069RAJ1</accession>
<dbReference type="AlphaFoldDB" id="A0A069RAJ1"/>
<sequence length="37" mass="4267">MKIDISSAAVEKLEAYFGEKSKDKQKDLVRVYISRYG</sequence>
<reference evidence="1 2" key="1">
    <citation type="submission" date="2014-03" db="EMBL/GenBank/DDBJ databases">
        <title>Genome sequence of Clostridium litorale W6, DSM 5388.</title>
        <authorList>
            <person name="Poehlein A."/>
            <person name="Jagirdar A."/>
            <person name="Khonsari B."/>
            <person name="Chibani C.M."/>
            <person name="Gutierrez Gutierrez D.A."/>
            <person name="Davydova E."/>
            <person name="Alghaithi H.S."/>
            <person name="Nair K.P."/>
            <person name="Dhamotharan K."/>
            <person name="Chandran L."/>
            <person name="G W."/>
            <person name="Daniel R."/>
        </authorList>
    </citation>
    <scope>NUCLEOTIDE SEQUENCE [LARGE SCALE GENOMIC DNA]</scope>
    <source>
        <strain evidence="1 2">W6</strain>
    </source>
</reference>
<dbReference type="Proteomes" id="UP000027946">
    <property type="component" value="Unassembled WGS sequence"/>
</dbReference>
<evidence type="ECO:0000313" key="1">
    <source>
        <dbReference type="EMBL" id="KDR93833.1"/>
    </source>
</evidence>
<comment type="caution">
    <text evidence="1">The sequence shown here is derived from an EMBL/GenBank/DDBJ whole genome shotgun (WGS) entry which is preliminary data.</text>
</comment>
<proteinExistence type="predicted"/>